<organism evidence="1 2">
    <name type="scientific">Pseudomonas reinekei</name>
    <dbReference type="NCBI Taxonomy" id="395598"/>
    <lineage>
        <taxon>Bacteria</taxon>
        <taxon>Pseudomonadati</taxon>
        <taxon>Pseudomonadota</taxon>
        <taxon>Gammaproteobacteria</taxon>
        <taxon>Pseudomonadales</taxon>
        <taxon>Pseudomonadaceae</taxon>
        <taxon>Pseudomonas</taxon>
    </lineage>
</organism>
<dbReference type="EMBL" id="MSTQ01000008">
    <property type="protein sequence ID" value="OLU02209.1"/>
    <property type="molecule type" value="Genomic_DNA"/>
</dbReference>
<dbReference type="Proteomes" id="UP000186756">
    <property type="component" value="Unassembled WGS sequence"/>
</dbReference>
<reference evidence="1" key="1">
    <citation type="submission" date="2017-01" db="EMBL/GenBank/DDBJ databases">
        <authorList>
            <person name="Poblete-Castro I."/>
        </authorList>
    </citation>
    <scope>NUCLEOTIDE SEQUENCE [LARGE SCALE GENOMIC DNA]</scope>
    <source>
        <strain evidence="1">MT1</strain>
    </source>
</reference>
<evidence type="ECO:0000313" key="1">
    <source>
        <dbReference type="EMBL" id="OLU02209.1"/>
    </source>
</evidence>
<accession>A0A1Q9WTV2</accession>
<name>A0A1Q9WTV2_PSERE</name>
<protein>
    <submittedName>
        <fullName evidence="1">Uncharacterized protein</fullName>
    </submittedName>
</protein>
<gene>
    <name evidence="1" type="ORF">BVK86_15260</name>
</gene>
<proteinExistence type="predicted"/>
<dbReference type="AlphaFoldDB" id="A0A1Q9WTV2"/>
<keyword evidence="2" id="KW-1185">Reference proteome</keyword>
<evidence type="ECO:0000313" key="2">
    <source>
        <dbReference type="Proteomes" id="UP000186756"/>
    </source>
</evidence>
<sequence>MVDFVEKNETIISVTDKCIALNKQRAANTLPPTTPKNLIVKKINEANFQNTLEFNWERGDDNIGIRKYEIFNGNDFLFSTYNIPHREKNFPLSNCSFKVRSVNTID</sequence>
<comment type="caution">
    <text evidence="1">The sequence shown here is derived from an EMBL/GenBank/DDBJ whole genome shotgun (WGS) entry which is preliminary data.</text>
</comment>